<accession>A0A9W4E832</accession>
<evidence type="ECO:0000313" key="1">
    <source>
        <dbReference type="EMBL" id="CAG6395202.1"/>
    </source>
</evidence>
<gene>
    <name evidence="1" type="ORF">SCOCK_300011</name>
</gene>
<reference evidence="1" key="1">
    <citation type="submission" date="2021-05" db="EMBL/GenBank/DDBJ databases">
        <authorList>
            <person name="Arsene-Ploetze F."/>
        </authorList>
    </citation>
    <scope>NUCLEOTIDE SEQUENCE</scope>
    <source>
        <strain evidence="1">DSM 42138</strain>
    </source>
</reference>
<name>A0A9W4E832_9ACTN</name>
<dbReference type="AlphaFoldDB" id="A0A9W4E832"/>
<evidence type="ECO:0000313" key="2">
    <source>
        <dbReference type="Proteomes" id="UP001152519"/>
    </source>
</evidence>
<dbReference type="EMBL" id="CAJSLV010000060">
    <property type="protein sequence ID" value="CAG6395202.1"/>
    <property type="molecule type" value="Genomic_DNA"/>
</dbReference>
<proteinExistence type="predicted"/>
<comment type="caution">
    <text evidence="1">The sequence shown here is derived from an EMBL/GenBank/DDBJ whole genome shotgun (WGS) entry which is preliminary data.</text>
</comment>
<dbReference type="Proteomes" id="UP001152519">
    <property type="component" value="Unassembled WGS sequence"/>
</dbReference>
<organism evidence="1 2">
    <name type="scientific">Actinacidiphila cocklensis</name>
    <dbReference type="NCBI Taxonomy" id="887465"/>
    <lineage>
        <taxon>Bacteria</taxon>
        <taxon>Bacillati</taxon>
        <taxon>Actinomycetota</taxon>
        <taxon>Actinomycetes</taxon>
        <taxon>Kitasatosporales</taxon>
        <taxon>Streptomycetaceae</taxon>
        <taxon>Actinacidiphila</taxon>
    </lineage>
</organism>
<sequence>MIVVLSCTDEAFGRGTVRVEFPTGDFNLDYWTVTRT</sequence>
<protein>
    <submittedName>
        <fullName evidence="1">Uncharacterized protein</fullName>
    </submittedName>
</protein>
<keyword evidence="2" id="KW-1185">Reference proteome</keyword>